<dbReference type="InterPro" id="IPR006641">
    <property type="entry name" value="YqgF/RNaseH-like_dom"/>
</dbReference>
<dbReference type="InterPro" id="IPR012337">
    <property type="entry name" value="RNaseH-like_sf"/>
</dbReference>
<dbReference type="SUPFAM" id="SSF53098">
    <property type="entry name" value="Ribonuclease H-like"/>
    <property type="match status" value="1"/>
</dbReference>
<dbReference type="FunFam" id="1.10.10.650:FF:000001">
    <property type="entry name" value="S1 RNA-binding domain 1"/>
    <property type="match status" value="1"/>
</dbReference>
<dbReference type="FunFam" id="2.40.50.140:FF:000051">
    <property type="entry name" value="RNA-binding transcriptional accessory protein"/>
    <property type="match status" value="1"/>
</dbReference>
<dbReference type="CDD" id="cd05685">
    <property type="entry name" value="S1_Tex"/>
    <property type="match status" value="1"/>
</dbReference>
<dbReference type="Gene3D" id="1.10.3500.10">
    <property type="entry name" value="Tex N-terminal region-like"/>
    <property type="match status" value="1"/>
</dbReference>
<dbReference type="PANTHER" id="PTHR10724">
    <property type="entry name" value="30S RIBOSOMAL PROTEIN S1"/>
    <property type="match status" value="1"/>
</dbReference>
<dbReference type="RefSeq" id="WP_067556126.1">
    <property type="nucleotide sequence ID" value="NZ_CP011391.1"/>
</dbReference>
<dbReference type="GO" id="GO:0006412">
    <property type="term" value="P:translation"/>
    <property type="evidence" value="ECO:0007669"/>
    <property type="project" value="TreeGrafter"/>
</dbReference>
<dbReference type="SMART" id="SM00316">
    <property type="entry name" value="S1"/>
    <property type="match status" value="1"/>
</dbReference>
<dbReference type="Pfam" id="PF22706">
    <property type="entry name" value="Tex_central_region"/>
    <property type="match status" value="1"/>
</dbReference>
<dbReference type="GO" id="GO:0003729">
    <property type="term" value="F:mRNA binding"/>
    <property type="evidence" value="ECO:0007669"/>
    <property type="project" value="UniProtKB-ARBA"/>
</dbReference>
<dbReference type="Gene3D" id="1.10.150.310">
    <property type="entry name" value="Tex RuvX-like domain-like"/>
    <property type="match status" value="1"/>
</dbReference>
<dbReference type="InterPro" id="IPR010994">
    <property type="entry name" value="RuvA_2-like"/>
</dbReference>
<dbReference type="FunFam" id="3.30.420.140:FF:000001">
    <property type="entry name" value="RNA-binding transcriptional accessory protein"/>
    <property type="match status" value="1"/>
</dbReference>
<protein>
    <recommendedName>
        <fullName evidence="1">S1 motif domain-containing protein</fullName>
    </recommendedName>
</protein>
<dbReference type="InterPro" id="IPR032639">
    <property type="entry name" value="Tex_YqgF"/>
</dbReference>
<dbReference type="OrthoDB" id="9804714at2"/>
<organism evidence="2 3">
    <name type="scientific">Faecalibaculum rodentium</name>
    <dbReference type="NCBI Taxonomy" id="1702221"/>
    <lineage>
        <taxon>Bacteria</taxon>
        <taxon>Bacillati</taxon>
        <taxon>Bacillota</taxon>
        <taxon>Erysipelotrichia</taxon>
        <taxon>Erysipelotrichales</taxon>
        <taxon>Erysipelotrichaceae</taxon>
        <taxon>Faecalibaculum</taxon>
    </lineage>
</organism>
<dbReference type="KEGG" id="fro:AALO17_10140"/>
<dbReference type="GeneID" id="78477791"/>
<name>A0A140DU21_9FIRM</name>
<evidence type="ECO:0000259" key="1">
    <source>
        <dbReference type="PROSITE" id="PS50126"/>
    </source>
</evidence>
<dbReference type="InterPro" id="IPR055179">
    <property type="entry name" value="Tex-like_central_region"/>
</dbReference>
<dbReference type="SUPFAM" id="SSF50249">
    <property type="entry name" value="Nucleic acid-binding proteins"/>
    <property type="match status" value="1"/>
</dbReference>
<dbReference type="Pfam" id="PF17674">
    <property type="entry name" value="HHH_9"/>
    <property type="match status" value="1"/>
</dbReference>
<dbReference type="Gene3D" id="2.40.50.140">
    <property type="entry name" value="Nucleic acid-binding proteins"/>
    <property type="match status" value="1"/>
</dbReference>
<dbReference type="SUPFAM" id="SSF47781">
    <property type="entry name" value="RuvA domain 2-like"/>
    <property type="match status" value="2"/>
</dbReference>
<dbReference type="PANTHER" id="PTHR10724:SF10">
    <property type="entry name" value="S1 RNA-BINDING DOMAIN-CONTAINING PROTEIN 1"/>
    <property type="match status" value="1"/>
</dbReference>
<dbReference type="GO" id="GO:0003735">
    <property type="term" value="F:structural constituent of ribosome"/>
    <property type="evidence" value="ECO:0007669"/>
    <property type="project" value="TreeGrafter"/>
</dbReference>
<dbReference type="GO" id="GO:0005737">
    <property type="term" value="C:cytoplasm"/>
    <property type="evidence" value="ECO:0007669"/>
    <property type="project" value="UniProtKB-ARBA"/>
</dbReference>
<dbReference type="GO" id="GO:0006139">
    <property type="term" value="P:nucleobase-containing compound metabolic process"/>
    <property type="evidence" value="ECO:0007669"/>
    <property type="project" value="InterPro"/>
</dbReference>
<dbReference type="Pfam" id="PF09371">
    <property type="entry name" value="Tex_N"/>
    <property type="match status" value="1"/>
</dbReference>
<sequence>MQTMTQQIAGSMGLKEGQVAAVLELLEGGATIPFIARYRKEVTGRLDEDQLRRIQQVHAYTLGLQARKESVRELIGEKGLMTPELDTALKEAKTLAEVEELYRPYKEKRKTKATQAIADGHGPLADRILAQDRPFPVDEDPAALQAAGWIVAEKFSDDPKIRETVKNFLEKTGVMESKKKKDAVDEKGVYEMYYDFADPVRKIPGHRVLAMERGEKEKILSIALEFDYPALEQRLARQIIRRPDAASWLSAVMHDALVRLIVPSVRRQIRSELREKACNAAIAGFSVNLENMLMTRPLKGKSVLAWDPGYLHGCKLAMLDPSGNLLATDVVYPFRGKGQEAQAIRRTRELLTEYRPDVVVIGNGTASRESEALVADIIREFPEISYVIGSEAGASVYSASQLAKEEFPDLAVETRSAVSIGRRVQDPLSELVKIDPKSLGIGEYQHDVPQKQLKEALDFVTDKAVNRVGTDVNTASPSLLMHVSGLTKTQIARILRARPIRTRTQLESVLTPKAYEQAVGFLRIPDGVEPLDATGIHPESYGFARQFLQDHGLDAADMRSQAFRDSLKRINPVQEARRLGVGTDTMIDIIRELRNPGLDPRDSLDAPVLKKDVLSIEDLVPGMELQGTVRNVTSFGAFVDIGLHDDGLVHISRMADHFVKDPREIAATGQIVKVWVHNVDRKRGRVGLSLTAPKR</sequence>
<dbReference type="Gene3D" id="3.30.420.140">
    <property type="entry name" value="YqgF/RNase H-like domain"/>
    <property type="match status" value="1"/>
</dbReference>
<dbReference type="InterPro" id="IPR023323">
    <property type="entry name" value="Tex-like_dom_sf"/>
</dbReference>
<keyword evidence="3" id="KW-1185">Reference proteome</keyword>
<dbReference type="InterPro" id="IPR041692">
    <property type="entry name" value="HHH_9"/>
</dbReference>
<dbReference type="InterPro" id="IPR037027">
    <property type="entry name" value="YqgF/RNaseH-like_dom_sf"/>
</dbReference>
<dbReference type="Pfam" id="PF16921">
    <property type="entry name" value="Tex_YqgF"/>
    <property type="match status" value="1"/>
</dbReference>
<dbReference type="Pfam" id="PF00575">
    <property type="entry name" value="S1"/>
    <property type="match status" value="1"/>
</dbReference>
<dbReference type="InterPro" id="IPR044146">
    <property type="entry name" value="S1_Tex"/>
</dbReference>
<dbReference type="InterPro" id="IPR012340">
    <property type="entry name" value="NA-bd_OB-fold"/>
</dbReference>
<dbReference type="PROSITE" id="PS50126">
    <property type="entry name" value="S1"/>
    <property type="match status" value="1"/>
</dbReference>
<dbReference type="InterPro" id="IPR003029">
    <property type="entry name" value="S1_domain"/>
</dbReference>
<dbReference type="Pfam" id="PF12836">
    <property type="entry name" value="HHH_3"/>
    <property type="match status" value="1"/>
</dbReference>
<feature type="domain" description="S1 motif" evidence="1">
    <location>
        <begin position="622"/>
        <end position="691"/>
    </location>
</feature>
<dbReference type="InterPro" id="IPR050437">
    <property type="entry name" value="Ribos_protein_bS1-like"/>
</dbReference>
<proteinExistence type="predicted"/>
<dbReference type="SUPFAM" id="SSF158832">
    <property type="entry name" value="Tex N-terminal region-like"/>
    <property type="match status" value="1"/>
</dbReference>
<gene>
    <name evidence="2" type="ORF">AALO17_10140</name>
</gene>
<dbReference type="Proteomes" id="UP000069771">
    <property type="component" value="Chromosome"/>
</dbReference>
<dbReference type="EMBL" id="CP011391">
    <property type="protein sequence ID" value="AMK54148.1"/>
    <property type="molecule type" value="Genomic_DNA"/>
</dbReference>
<dbReference type="InterPro" id="IPR018974">
    <property type="entry name" value="Tex-like_N"/>
</dbReference>
<evidence type="ECO:0000313" key="3">
    <source>
        <dbReference type="Proteomes" id="UP000069771"/>
    </source>
</evidence>
<dbReference type="SMART" id="SM00732">
    <property type="entry name" value="YqgFc"/>
    <property type="match status" value="1"/>
</dbReference>
<dbReference type="STRING" id="1702221.AALO17_10140"/>
<dbReference type="PATRIC" id="fig|1702221.3.peg.979"/>
<accession>A0A140DU21</accession>
<dbReference type="InterPro" id="IPR023319">
    <property type="entry name" value="Tex-like_HTH_dom_sf"/>
</dbReference>
<dbReference type="Gene3D" id="1.10.10.650">
    <property type="entry name" value="RuvA domain 2-like"/>
    <property type="match status" value="1"/>
</dbReference>
<evidence type="ECO:0000313" key="2">
    <source>
        <dbReference type="EMBL" id="AMK54148.1"/>
    </source>
</evidence>
<dbReference type="AlphaFoldDB" id="A0A140DU21"/>
<reference evidence="2 3" key="1">
    <citation type="journal article" date="2016" name="Gut Pathog.">
        <title>Whole genome sequencing of "Faecalibaculum rodentium" ALO17, isolated from C57BL/6J laboratory mouse feces.</title>
        <authorList>
            <person name="Lim S."/>
            <person name="Chang D.H."/>
            <person name="Ahn S."/>
            <person name="Kim B.C."/>
        </authorList>
    </citation>
    <scope>NUCLEOTIDE SEQUENCE [LARGE SCALE GENOMIC DNA]</scope>
    <source>
        <strain evidence="2 3">Alo17</strain>
    </source>
</reference>